<evidence type="ECO:0000256" key="5">
    <source>
        <dbReference type="ARBA" id="ARBA00022833"/>
    </source>
</evidence>
<dbReference type="PANTHER" id="PTHR46600">
    <property type="entry name" value="THAP DOMAIN-CONTAINING"/>
    <property type="match status" value="1"/>
</dbReference>
<evidence type="ECO:0000256" key="6">
    <source>
        <dbReference type="ARBA" id="ARBA00023015"/>
    </source>
</evidence>
<feature type="coiled-coil region" evidence="13">
    <location>
        <begin position="183"/>
        <end position="210"/>
    </location>
</feature>
<feature type="compositionally biased region" description="Low complexity" evidence="14">
    <location>
        <begin position="93"/>
        <end position="106"/>
    </location>
</feature>
<feature type="region of interest" description="Disordered" evidence="14">
    <location>
        <begin position="87"/>
        <end position="106"/>
    </location>
</feature>
<evidence type="ECO:0000256" key="11">
    <source>
        <dbReference type="ARBA" id="ARBA00023306"/>
    </source>
</evidence>
<evidence type="ECO:0000256" key="4">
    <source>
        <dbReference type="ARBA" id="ARBA00022771"/>
    </source>
</evidence>
<keyword evidence="5" id="KW-0862">Zinc</keyword>
<dbReference type="SMART" id="SM00692">
    <property type="entry name" value="DM3"/>
    <property type="match status" value="1"/>
</dbReference>
<evidence type="ECO:0000259" key="15">
    <source>
        <dbReference type="PROSITE" id="PS50950"/>
    </source>
</evidence>
<dbReference type="InterPro" id="IPR026516">
    <property type="entry name" value="THAP1/10"/>
</dbReference>
<evidence type="ECO:0000256" key="3">
    <source>
        <dbReference type="ARBA" id="ARBA00022723"/>
    </source>
</evidence>
<comment type="similarity">
    <text evidence="2">Belongs to the THAP1 family.</text>
</comment>
<evidence type="ECO:0000256" key="7">
    <source>
        <dbReference type="ARBA" id="ARBA00023054"/>
    </source>
</evidence>
<accession>A0A8N1S499</accession>
<sequence length="282" mass="33005">MGGCSAPNCNNSSKKGYTMKVFPRDPERRAKWAANVGRQYWKPTNFSCLCEVHFEPTMWEKRNDGLKKLKCNAVPTIFGFYLKKQSNEKNESNNRSNNRSNLNQEQSRTDYIQNNLQADSEAIKKSEINPGCDDINVTVIERNTDQLFEMQSITENTSYSQQKSTQKDKITVLQKCEECKSLLDKQAVEIMMLRKRLKKMRDAFRKVKRESDKNLYKTQLKRIFTDDQIHALLTNSKRVRHWSNDTIRKALRLKFACGERGYKELIKQNIPLPSIQMLQVFK</sequence>
<dbReference type="GO" id="GO:0005654">
    <property type="term" value="C:nucleoplasm"/>
    <property type="evidence" value="ECO:0007669"/>
    <property type="project" value="UniProtKB-SubCell"/>
</dbReference>
<reference evidence="17" key="1">
    <citation type="submission" date="2025-08" db="UniProtKB">
        <authorList>
            <consortium name="RefSeq"/>
        </authorList>
    </citation>
    <scope>IDENTIFICATION</scope>
</reference>
<keyword evidence="6" id="KW-0805">Transcription regulation</keyword>
<dbReference type="PROSITE" id="PS50950">
    <property type="entry name" value="ZF_THAP"/>
    <property type="match status" value="1"/>
</dbReference>
<evidence type="ECO:0000256" key="8">
    <source>
        <dbReference type="ARBA" id="ARBA00023125"/>
    </source>
</evidence>
<evidence type="ECO:0000313" key="16">
    <source>
        <dbReference type="Proteomes" id="UP000504615"/>
    </source>
</evidence>
<evidence type="ECO:0000256" key="10">
    <source>
        <dbReference type="ARBA" id="ARBA00023242"/>
    </source>
</evidence>
<evidence type="ECO:0000256" key="14">
    <source>
        <dbReference type="SAM" id="MobiDB-lite"/>
    </source>
</evidence>
<evidence type="ECO:0000313" key="17">
    <source>
        <dbReference type="RefSeq" id="XP_025073556.1"/>
    </source>
</evidence>
<keyword evidence="16" id="KW-1185">Reference proteome</keyword>
<dbReference type="PANTHER" id="PTHR46600:SF1">
    <property type="entry name" value="THAP DOMAIN-CONTAINING PROTEIN 1"/>
    <property type="match status" value="1"/>
</dbReference>
<name>A0A8N1S499_9HYME</name>
<gene>
    <name evidence="17" type="primary">LOC105425149</name>
</gene>
<evidence type="ECO:0000256" key="2">
    <source>
        <dbReference type="ARBA" id="ARBA00006177"/>
    </source>
</evidence>
<evidence type="ECO:0000256" key="12">
    <source>
        <dbReference type="PROSITE-ProRule" id="PRU00309"/>
    </source>
</evidence>
<dbReference type="InterPro" id="IPR006612">
    <property type="entry name" value="THAP_Znf"/>
</dbReference>
<dbReference type="GeneID" id="105425149"/>
<keyword evidence="9" id="KW-0804">Transcription</keyword>
<dbReference type="GO" id="GO:0008270">
    <property type="term" value="F:zinc ion binding"/>
    <property type="evidence" value="ECO:0007669"/>
    <property type="project" value="UniProtKB-KW"/>
</dbReference>
<keyword evidence="11" id="KW-0131">Cell cycle</keyword>
<keyword evidence="4 12" id="KW-0863">Zinc-finger</keyword>
<evidence type="ECO:0000256" key="13">
    <source>
        <dbReference type="SAM" id="Coils"/>
    </source>
</evidence>
<keyword evidence="3" id="KW-0479">Metal-binding</keyword>
<keyword evidence="8 12" id="KW-0238">DNA-binding</keyword>
<dbReference type="GO" id="GO:0043565">
    <property type="term" value="F:sequence-specific DNA binding"/>
    <property type="evidence" value="ECO:0007669"/>
    <property type="project" value="InterPro"/>
</dbReference>
<protein>
    <submittedName>
        <fullName evidence="17">THAP domain-containing protein 2-like isoform X1</fullName>
    </submittedName>
</protein>
<dbReference type="SMART" id="SM00980">
    <property type="entry name" value="THAP"/>
    <property type="match status" value="1"/>
</dbReference>
<feature type="domain" description="THAP-type" evidence="15">
    <location>
        <begin position="1"/>
        <end position="78"/>
    </location>
</feature>
<dbReference type="RefSeq" id="XP_025073556.1">
    <property type="nucleotide sequence ID" value="XM_025217771.1"/>
</dbReference>
<keyword evidence="10" id="KW-0539">Nucleus</keyword>
<dbReference type="SUPFAM" id="SSF57716">
    <property type="entry name" value="Glucocorticoid receptor-like (DNA-binding domain)"/>
    <property type="match status" value="1"/>
</dbReference>
<dbReference type="OrthoDB" id="7698091at2759"/>
<dbReference type="Pfam" id="PF05485">
    <property type="entry name" value="THAP"/>
    <property type="match status" value="1"/>
</dbReference>
<evidence type="ECO:0000256" key="9">
    <source>
        <dbReference type="ARBA" id="ARBA00023163"/>
    </source>
</evidence>
<evidence type="ECO:0000256" key="1">
    <source>
        <dbReference type="ARBA" id="ARBA00004642"/>
    </source>
</evidence>
<comment type="subcellular location">
    <subcellularLocation>
        <location evidence="1">Nucleus</location>
        <location evidence="1">Nucleoplasm</location>
    </subcellularLocation>
</comment>
<dbReference type="AlphaFoldDB" id="A0A8N1S499"/>
<dbReference type="Proteomes" id="UP000504615">
    <property type="component" value="Unplaced"/>
</dbReference>
<organism evidence="16 17">
    <name type="scientific">Pogonomyrmex barbatus</name>
    <name type="common">red harvester ant</name>
    <dbReference type="NCBI Taxonomy" id="144034"/>
    <lineage>
        <taxon>Eukaryota</taxon>
        <taxon>Metazoa</taxon>
        <taxon>Ecdysozoa</taxon>
        <taxon>Arthropoda</taxon>
        <taxon>Hexapoda</taxon>
        <taxon>Insecta</taxon>
        <taxon>Pterygota</taxon>
        <taxon>Neoptera</taxon>
        <taxon>Endopterygota</taxon>
        <taxon>Hymenoptera</taxon>
        <taxon>Apocrita</taxon>
        <taxon>Aculeata</taxon>
        <taxon>Formicoidea</taxon>
        <taxon>Formicidae</taxon>
        <taxon>Myrmicinae</taxon>
        <taxon>Pogonomyrmex</taxon>
    </lineage>
</organism>
<keyword evidence="7 13" id="KW-0175">Coiled coil</keyword>
<proteinExistence type="inferred from homology"/>